<comment type="subunit">
    <text evidence="3">Component of the cytochrome c oxidase (complex IV, CIV), a multisubunit enzyme composed of a catalytic core of 3 subunits and several supernumerary subunits. The complex exists as a monomer or a dimer and forms supercomplexes (SCs) in the inner mitochondrial membrane with ubiquinol-cytochrome c oxidoreductase (cytochrome b-c1 complex, complex III, CIII).</text>
</comment>
<dbReference type="Gene3D" id="1.20.120.80">
    <property type="entry name" value="Cytochrome c oxidase, subunit III, four-helix bundle"/>
    <property type="match status" value="1"/>
</dbReference>
<dbReference type="CDD" id="cd01665">
    <property type="entry name" value="Cyt_c_Oxidase_III"/>
    <property type="match status" value="1"/>
</dbReference>
<evidence type="ECO:0000256" key="8">
    <source>
        <dbReference type="ARBA" id="ARBA00022989"/>
    </source>
</evidence>
<evidence type="ECO:0000313" key="16">
    <source>
        <dbReference type="EMBL" id="GFS28686.1"/>
    </source>
</evidence>
<feature type="transmembrane region" description="Helical" evidence="14">
    <location>
        <begin position="246"/>
        <end position="264"/>
    </location>
</feature>
<evidence type="ECO:0000256" key="3">
    <source>
        <dbReference type="ARBA" id="ARBA00011164"/>
    </source>
</evidence>
<evidence type="ECO:0000259" key="15">
    <source>
        <dbReference type="PROSITE" id="PS50253"/>
    </source>
</evidence>
<dbReference type="PANTHER" id="PTHR11403:SF7">
    <property type="entry name" value="CYTOCHROME C OXIDASE SUBUNIT 3"/>
    <property type="match status" value="1"/>
</dbReference>
<evidence type="ECO:0000256" key="7">
    <source>
        <dbReference type="ARBA" id="ARBA00022967"/>
    </source>
</evidence>
<keyword evidence="8 14" id="KW-1133">Transmembrane helix</keyword>
<dbReference type="InterPro" id="IPR013833">
    <property type="entry name" value="Cyt_c_oxidase_su3_a-hlx"/>
</dbReference>
<dbReference type="InterPro" id="IPR000298">
    <property type="entry name" value="Cyt_c_oxidase-like_su3"/>
</dbReference>
<dbReference type="OrthoDB" id="564124at2759"/>
<comment type="catalytic activity">
    <reaction evidence="11">
        <text>4 Fe(II)-[cytochrome c] + O2 + 8 H(+)(in) = 4 Fe(III)-[cytochrome c] + 2 H2O + 4 H(+)(out)</text>
        <dbReference type="Rhea" id="RHEA:11436"/>
        <dbReference type="Rhea" id="RHEA-COMP:10350"/>
        <dbReference type="Rhea" id="RHEA-COMP:14399"/>
        <dbReference type="ChEBI" id="CHEBI:15377"/>
        <dbReference type="ChEBI" id="CHEBI:15378"/>
        <dbReference type="ChEBI" id="CHEBI:15379"/>
        <dbReference type="ChEBI" id="CHEBI:29033"/>
        <dbReference type="ChEBI" id="CHEBI:29034"/>
        <dbReference type="EC" id="7.1.1.9"/>
    </reaction>
    <physiologicalReaction direction="left-to-right" evidence="11">
        <dbReference type="Rhea" id="RHEA:11437"/>
    </physiologicalReaction>
</comment>
<evidence type="ECO:0000256" key="5">
    <source>
        <dbReference type="ARBA" id="ARBA00022692"/>
    </source>
</evidence>
<dbReference type="InterPro" id="IPR035973">
    <property type="entry name" value="Cyt_c_oxidase_su3-like_sf"/>
</dbReference>
<dbReference type="Proteomes" id="UP000585474">
    <property type="component" value="Unassembled WGS sequence"/>
</dbReference>
<feature type="transmembrane region" description="Helical" evidence="14">
    <location>
        <begin position="403"/>
        <end position="426"/>
    </location>
</feature>
<evidence type="ECO:0000256" key="9">
    <source>
        <dbReference type="ARBA" id="ARBA00023128"/>
    </source>
</evidence>
<dbReference type="AlphaFoldDB" id="A0A7J0D757"/>
<feature type="region of interest" description="Disordered" evidence="13">
    <location>
        <begin position="550"/>
        <end position="581"/>
    </location>
</feature>
<accession>A0A7J0D757</accession>
<feature type="transmembrane region" description="Helical" evidence="14">
    <location>
        <begin position="284"/>
        <end position="304"/>
    </location>
</feature>
<comment type="caution">
    <text evidence="16">The sequence shown here is derived from an EMBL/GenBank/DDBJ whole genome shotgun (WGS) entry which is preliminary data.</text>
</comment>
<keyword evidence="17" id="KW-1185">Reference proteome</keyword>
<evidence type="ECO:0000256" key="4">
    <source>
        <dbReference type="ARBA" id="ARBA00015944"/>
    </source>
</evidence>
<dbReference type="InterPro" id="IPR024791">
    <property type="entry name" value="Cyt_c/ubiquinol_Oxase_su3"/>
</dbReference>
<protein>
    <recommendedName>
        <fullName evidence="4 12">Cytochrome c oxidase subunit 3</fullName>
    </recommendedName>
</protein>
<dbReference type="GO" id="GO:0006123">
    <property type="term" value="P:mitochondrial electron transport, cytochrome c to oxygen"/>
    <property type="evidence" value="ECO:0007669"/>
    <property type="project" value="TreeGrafter"/>
</dbReference>
<dbReference type="FunFam" id="1.10.287.70:FF:000075">
    <property type="entry name" value="Cytochrome c oxidase subunit 3"/>
    <property type="match status" value="1"/>
</dbReference>
<evidence type="ECO:0000256" key="2">
    <source>
        <dbReference type="ARBA" id="ARBA00010581"/>
    </source>
</evidence>
<keyword evidence="10 14" id="KW-0472">Membrane</keyword>
<evidence type="ECO:0000256" key="12">
    <source>
        <dbReference type="RuleBase" id="RU003375"/>
    </source>
</evidence>
<dbReference type="EMBL" id="BJWL01000048">
    <property type="protein sequence ID" value="GFS28686.1"/>
    <property type="molecule type" value="Genomic_DNA"/>
</dbReference>
<keyword evidence="6" id="KW-0999">Mitochondrion inner membrane</keyword>
<evidence type="ECO:0000256" key="6">
    <source>
        <dbReference type="ARBA" id="ARBA00022792"/>
    </source>
</evidence>
<dbReference type="PROSITE" id="PS50253">
    <property type="entry name" value="COX3"/>
    <property type="match status" value="1"/>
</dbReference>
<reference evidence="17" key="1">
    <citation type="submission" date="2019-07" db="EMBL/GenBank/DDBJ databases">
        <title>De Novo Assembly of kiwifruit Actinidia rufa.</title>
        <authorList>
            <person name="Sugita-Konishi S."/>
            <person name="Sato K."/>
            <person name="Mori E."/>
            <person name="Abe Y."/>
            <person name="Kisaki G."/>
            <person name="Hamano K."/>
            <person name="Suezawa K."/>
            <person name="Otani M."/>
            <person name="Fukuda T."/>
            <person name="Manabe T."/>
            <person name="Gomi K."/>
            <person name="Tabuchi M."/>
            <person name="Akimitsu K."/>
            <person name="Kataoka I."/>
        </authorList>
    </citation>
    <scope>NUCLEOTIDE SEQUENCE [LARGE SCALE GENOMIC DNA]</scope>
    <source>
        <strain evidence="17">cv. Fuchu</strain>
    </source>
</reference>
<evidence type="ECO:0000256" key="1">
    <source>
        <dbReference type="ARBA" id="ARBA00004448"/>
    </source>
</evidence>
<dbReference type="SUPFAM" id="SSF81452">
    <property type="entry name" value="Cytochrome c oxidase subunit III-like"/>
    <property type="match status" value="1"/>
</dbReference>
<name>A0A7J0D757_9ERIC</name>
<comment type="function">
    <text evidence="12">Component of the cytochrome c oxidase, the last enzyme in the mitochondrial electron transport chain which drives oxidative phosphorylation. The respiratory chain contains 3 multisubunit complexes succinate dehydrogenase (complex II, CII), ubiquinol-cytochrome c oxidoreductase (cytochrome b-c1 complex, complex III, CIII) and cytochrome c oxidase (complex IV, CIV), that cooperate to transfer electrons derived from NADH and succinate to molecular oxygen, creating an electrochemical gradient over the inner membrane that drives transmembrane transport and the ATP synthase. Cytochrome c oxidase is the component of the respiratory chain that catalyzes the reduction of oxygen to water. Electrons originating from reduced cytochrome c in the intermembrane space (IMS) are transferred via the dinuclear copper A center (CU(A)) of subunit 2 and heme A of subunit 1 to the active site in subunit 1, a binuclear center (BNC) formed by heme A3 and copper B (CU(B)). The BNC reduces molecular oxygen to 2 water molecules using 4 electrons from cytochrome c in the IMS and 4 protons from the mitochondrial matrix.</text>
</comment>
<keyword evidence="7" id="KW-1278">Translocase</keyword>
<dbReference type="GO" id="GO:0004129">
    <property type="term" value="F:cytochrome-c oxidase activity"/>
    <property type="evidence" value="ECO:0007669"/>
    <property type="project" value="UniProtKB-EC"/>
</dbReference>
<dbReference type="Gene3D" id="1.10.287.70">
    <property type="match status" value="1"/>
</dbReference>
<evidence type="ECO:0000256" key="11">
    <source>
        <dbReference type="ARBA" id="ARBA00049512"/>
    </source>
</evidence>
<dbReference type="InterPro" id="IPR033945">
    <property type="entry name" value="Cyt_c_oxase_su3_dom"/>
</dbReference>
<keyword evidence="5 12" id="KW-0812">Transmembrane</keyword>
<evidence type="ECO:0000256" key="14">
    <source>
        <dbReference type="SAM" id="Phobius"/>
    </source>
</evidence>
<dbReference type="GO" id="GO:0005743">
    <property type="term" value="C:mitochondrial inner membrane"/>
    <property type="evidence" value="ECO:0007669"/>
    <property type="project" value="UniProtKB-SubCell"/>
</dbReference>
<evidence type="ECO:0000313" key="17">
    <source>
        <dbReference type="Proteomes" id="UP000585474"/>
    </source>
</evidence>
<feature type="domain" description="Heme-copper oxidase subunit III family profile" evidence="15">
    <location>
        <begin position="208"/>
        <end position="446"/>
    </location>
</feature>
<feature type="transmembrane region" description="Helical" evidence="14">
    <location>
        <begin position="365"/>
        <end position="383"/>
    </location>
</feature>
<comment type="similarity">
    <text evidence="2 12">Belongs to the cytochrome c oxidase subunit 3 family.</text>
</comment>
<dbReference type="PANTHER" id="PTHR11403">
    <property type="entry name" value="CYTOCHROME C OXIDASE SUBUNIT III"/>
    <property type="match status" value="1"/>
</dbReference>
<organism evidence="16 17">
    <name type="scientific">Actinidia rufa</name>
    <dbReference type="NCBI Taxonomy" id="165716"/>
    <lineage>
        <taxon>Eukaryota</taxon>
        <taxon>Viridiplantae</taxon>
        <taxon>Streptophyta</taxon>
        <taxon>Embryophyta</taxon>
        <taxon>Tracheophyta</taxon>
        <taxon>Spermatophyta</taxon>
        <taxon>Magnoliopsida</taxon>
        <taxon>eudicotyledons</taxon>
        <taxon>Gunneridae</taxon>
        <taxon>Pentapetalae</taxon>
        <taxon>asterids</taxon>
        <taxon>Ericales</taxon>
        <taxon>Actinidiaceae</taxon>
        <taxon>Actinidia</taxon>
    </lineage>
</organism>
<keyword evidence="9 12" id="KW-0496">Mitochondrion</keyword>
<dbReference type="Pfam" id="PF00510">
    <property type="entry name" value="COX3"/>
    <property type="match status" value="1"/>
</dbReference>
<gene>
    <name evidence="16" type="ORF">Acr_00g0003280</name>
</gene>
<evidence type="ECO:0000256" key="10">
    <source>
        <dbReference type="ARBA" id="ARBA00023136"/>
    </source>
</evidence>
<proteinExistence type="inferred from homology"/>
<comment type="subcellular location">
    <subcellularLocation>
        <location evidence="1">Mitochondrion inner membrane</location>
        <topology evidence="1">Multi-pass membrane protein</topology>
    </subcellularLocation>
</comment>
<feature type="compositionally biased region" description="Low complexity" evidence="13">
    <location>
        <begin position="564"/>
        <end position="578"/>
    </location>
</feature>
<sequence>MWTLIMEGKPCLSILRRFRRSHRFSSDLILDSSRLPLLYNPKGQSPDDCSWCRHRRRKGRPSTCASEPTAFMARPAFRTDSLLTSFKTESEWPTVFSLLVEGLSQRSAYASTGLLLFLELQASYAGRVLRNTRGLGSLNRSSKASAYLYSPPEGRSESRFTAGPIHFEPFLDIALSFYMFMESNPVDFSFGNILLPTGADSGASTSGDVNLEFTLDPSPWPISGSLGALATTVGGVMYMHSFQGGATLLSLGLIFLLYTMFVWWRDVLRESTLEGHHTKVVQLGLRYGFLLFIVSEVMFLFAFFRASSHSSLAPTVEIGGIWPPKGIGVLDPWEIPFLNTLIPPSSGAAVTWAHHAILAGKEKRAVYALVATVSLALVFTGFQGMEYYQAPFTISDSIYGSTFYLATGFHGFHVLIGTLFSIICGIRQYLGHLTKEHHVGFEAAAWDRRDYGRSCSPRNDPKLDLGLFEIVPFNSNQRCFLVSRFLSEQIEEPNGSNSSLAATKDIGLALRKERSVLIRRLRLRASNLVLPFPSRLGPPRQEESFIHGLRSRHRSIRSEQQATASKPSSENQSSSSAALPIGRGLTAPAHVGVESRSLLGREWKKWRYEMVMYMEANEGKLRRDEGIPDEKVMAFDPRDLLPSDIALSMEGTEVTAREAVVAHAVDSGPVPASIHVSPDPKLDTNPDVNACTCSEIDDASEAFKYRAELPNEHWANSHCEPGVKAELKAVQPAMSVRSAGSGQLFWLAAVLVPPLAP</sequence>
<evidence type="ECO:0000256" key="13">
    <source>
        <dbReference type="SAM" id="MobiDB-lite"/>
    </source>
</evidence>